<dbReference type="PROSITE" id="PS51257">
    <property type="entry name" value="PROKAR_LIPOPROTEIN"/>
    <property type="match status" value="1"/>
</dbReference>
<sequence length="210" mass="21564">MMSRFTPLLLAPALMLGACGTYNGGLETVYQPVVQRNFYVLDLQTAGYALAPGEGDRLSGWLGSMGLRYGDQVAVDDGGAGNAGREEIAAEAGRYGLLLNEKAPVTIGQIEPGTVRVVVTRMQATVPGCPDFSRQYQPDFSASTTSNFGCATNGNLAAMVADPGDLVKGAPGSPTADPRRANKAINALRNAPPSGAGGTAVRSESAGGGR</sequence>
<evidence type="ECO:0000313" key="3">
    <source>
        <dbReference type="EMBL" id="MBB5710095.1"/>
    </source>
</evidence>
<evidence type="ECO:0000256" key="1">
    <source>
        <dbReference type="SAM" id="MobiDB-lite"/>
    </source>
</evidence>
<dbReference type="AlphaFoldDB" id="A0A840YCS5"/>
<accession>A0A840YCS5</accession>
<keyword evidence="2" id="KW-0732">Signal</keyword>
<feature type="signal peptide" evidence="2">
    <location>
        <begin position="1"/>
        <end position="23"/>
    </location>
</feature>
<evidence type="ECO:0000256" key="2">
    <source>
        <dbReference type="SAM" id="SignalP"/>
    </source>
</evidence>
<proteinExistence type="predicted"/>
<dbReference type="InterPro" id="IPR019027">
    <property type="entry name" value="Pilus_biogenesis_CpaD-related"/>
</dbReference>
<feature type="region of interest" description="Disordered" evidence="1">
    <location>
        <begin position="170"/>
        <end position="210"/>
    </location>
</feature>
<dbReference type="EMBL" id="JACIJF010000003">
    <property type="protein sequence ID" value="MBB5710095.1"/>
    <property type="molecule type" value="Genomic_DNA"/>
</dbReference>
<feature type="chain" id="PRO_5032666303" evidence="2">
    <location>
        <begin position="24"/>
        <end position="210"/>
    </location>
</feature>
<name>A0A840YCS5_9SPHN</name>
<reference evidence="3 4" key="1">
    <citation type="submission" date="2020-08" db="EMBL/GenBank/DDBJ databases">
        <title>Genomic Encyclopedia of Type Strains, Phase IV (KMG-IV): sequencing the most valuable type-strain genomes for metagenomic binning, comparative biology and taxonomic classification.</title>
        <authorList>
            <person name="Goeker M."/>
        </authorList>
    </citation>
    <scope>NUCLEOTIDE SEQUENCE [LARGE SCALE GENOMIC DNA]</scope>
    <source>
        <strain evidence="3 4">DSM 26736</strain>
    </source>
</reference>
<dbReference type="Proteomes" id="UP000527143">
    <property type="component" value="Unassembled WGS sequence"/>
</dbReference>
<dbReference type="Pfam" id="PF09476">
    <property type="entry name" value="Pilus_CpaD"/>
    <property type="match status" value="1"/>
</dbReference>
<evidence type="ECO:0000313" key="4">
    <source>
        <dbReference type="Proteomes" id="UP000527143"/>
    </source>
</evidence>
<dbReference type="RefSeq" id="WP_184085727.1">
    <property type="nucleotide sequence ID" value="NZ_JACIJF010000003.1"/>
</dbReference>
<protein>
    <submittedName>
        <fullName evidence="3">Pilus assembly protein CpaD</fullName>
    </submittedName>
</protein>
<gene>
    <name evidence="3" type="ORF">FHT02_001323</name>
</gene>
<organism evidence="3 4">
    <name type="scientific">Sphingomonas xinjiangensis</name>
    <dbReference type="NCBI Taxonomy" id="643568"/>
    <lineage>
        <taxon>Bacteria</taxon>
        <taxon>Pseudomonadati</taxon>
        <taxon>Pseudomonadota</taxon>
        <taxon>Alphaproteobacteria</taxon>
        <taxon>Sphingomonadales</taxon>
        <taxon>Sphingomonadaceae</taxon>
        <taxon>Sphingomonas</taxon>
    </lineage>
</organism>
<comment type="caution">
    <text evidence="3">The sequence shown here is derived from an EMBL/GenBank/DDBJ whole genome shotgun (WGS) entry which is preliminary data.</text>
</comment>
<keyword evidence="4" id="KW-1185">Reference proteome</keyword>